<feature type="transmembrane region" description="Helical" evidence="1">
    <location>
        <begin position="50"/>
        <end position="68"/>
    </location>
</feature>
<dbReference type="Proteomes" id="UP001314170">
    <property type="component" value="Unassembled WGS sequence"/>
</dbReference>
<dbReference type="AlphaFoldDB" id="A0AAV1RKS3"/>
<comment type="caution">
    <text evidence="2">The sequence shown here is derived from an EMBL/GenBank/DDBJ whole genome shotgun (WGS) entry which is preliminary data.</text>
</comment>
<evidence type="ECO:0000256" key="1">
    <source>
        <dbReference type="SAM" id="Phobius"/>
    </source>
</evidence>
<name>A0AAV1RKS3_9ROSI</name>
<evidence type="ECO:0000313" key="2">
    <source>
        <dbReference type="EMBL" id="CAK7336817.1"/>
    </source>
</evidence>
<accession>A0AAV1RKS3</accession>
<keyword evidence="1" id="KW-0812">Transmembrane</keyword>
<reference evidence="2 3" key="1">
    <citation type="submission" date="2024-01" db="EMBL/GenBank/DDBJ databases">
        <authorList>
            <person name="Waweru B."/>
        </authorList>
    </citation>
    <scope>NUCLEOTIDE SEQUENCE [LARGE SCALE GENOMIC DNA]</scope>
</reference>
<keyword evidence="1" id="KW-1133">Transmembrane helix</keyword>
<keyword evidence="3" id="KW-1185">Reference proteome</keyword>
<sequence>MLASPMVVVLPLATSPILAGMVGGLAGERVRPGRKDEENSTEIWTPMYVLAPPCVIFLAHVPPFFIFIGTQEKLAAYLYELGNS</sequence>
<gene>
    <name evidence="2" type="ORF">DCAF_LOCUS11839</name>
</gene>
<protein>
    <submittedName>
        <fullName evidence="2">Uncharacterized protein</fullName>
    </submittedName>
</protein>
<keyword evidence="1" id="KW-0472">Membrane</keyword>
<organism evidence="2 3">
    <name type="scientific">Dovyalis caffra</name>
    <dbReference type="NCBI Taxonomy" id="77055"/>
    <lineage>
        <taxon>Eukaryota</taxon>
        <taxon>Viridiplantae</taxon>
        <taxon>Streptophyta</taxon>
        <taxon>Embryophyta</taxon>
        <taxon>Tracheophyta</taxon>
        <taxon>Spermatophyta</taxon>
        <taxon>Magnoliopsida</taxon>
        <taxon>eudicotyledons</taxon>
        <taxon>Gunneridae</taxon>
        <taxon>Pentapetalae</taxon>
        <taxon>rosids</taxon>
        <taxon>fabids</taxon>
        <taxon>Malpighiales</taxon>
        <taxon>Salicaceae</taxon>
        <taxon>Flacourtieae</taxon>
        <taxon>Dovyalis</taxon>
    </lineage>
</organism>
<proteinExistence type="predicted"/>
<dbReference type="EMBL" id="CAWUPB010001009">
    <property type="protein sequence ID" value="CAK7336817.1"/>
    <property type="molecule type" value="Genomic_DNA"/>
</dbReference>
<evidence type="ECO:0000313" key="3">
    <source>
        <dbReference type="Proteomes" id="UP001314170"/>
    </source>
</evidence>